<gene>
    <name evidence="1" type="ORF">GLIP_4074</name>
</gene>
<dbReference type="GO" id="GO:0020037">
    <property type="term" value="F:heme binding"/>
    <property type="evidence" value="ECO:0007669"/>
    <property type="project" value="InterPro"/>
</dbReference>
<accession>K6YZP5</accession>
<sequence length="421" mass="48670">MLDFSFTHKLKKMWKADYLSDPVLLQIAEKLLENNNTVPSSHLDAGMTYFGQMIAHDIAPHTTPPEQPVRAISNELLLESLYAYPNRIVNDKFEMRAIQWQGVKGFDVARDQEGNPLIPEHRNDINRIVCQLQTFWQNFHNQLISAPYHFDFENAKCHTILTFQFVTVEYYLRNLLDPHIFDIYFNQKKKPELPFKEEQRLDFFHNSAFRFGHSMVRNSYALRRFQPEVPLTSLFASSQKIEDKHVVQWRRFFGDNQKANKIDLSLADAMSKIRFPSGNAEMIRVIFKNLLAGLNKQIPSGYSIVKKINSQLDLKACLQLEPLSELPPEFSDIDELSVQNLPLWTYILHEAATTHDGERLGKLGSILIADVLHDAINTKALSIFKNGVYDKHHALNVLADVKDRLLDEDNNVDLNKFFSVI</sequence>
<evidence type="ECO:0008006" key="3">
    <source>
        <dbReference type="Google" id="ProtNLM"/>
    </source>
</evidence>
<reference evidence="1 2" key="1">
    <citation type="journal article" date="2017" name="Antonie Van Leeuwenhoek">
        <title>Rhizobium rhizosphaerae sp. nov., a novel species isolated from rice rhizosphere.</title>
        <authorList>
            <person name="Zhao J.J."/>
            <person name="Zhang J."/>
            <person name="Zhang R.J."/>
            <person name="Zhang C.W."/>
            <person name="Yin H.Q."/>
            <person name="Zhang X.X."/>
        </authorList>
    </citation>
    <scope>NUCLEOTIDE SEQUENCE [LARGE SCALE GENOMIC DNA]</scope>
    <source>
        <strain evidence="1 2">E3</strain>
    </source>
</reference>
<comment type="caution">
    <text evidence="1">The sequence shown here is derived from an EMBL/GenBank/DDBJ whole genome shotgun (WGS) entry which is preliminary data.</text>
</comment>
<dbReference type="RefSeq" id="WP_008846487.1">
    <property type="nucleotide sequence ID" value="NZ_BAEN01000076.1"/>
</dbReference>
<dbReference type="Proteomes" id="UP000006334">
    <property type="component" value="Unassembled WGS sequence"/>
</dbReference>
<protein>
    <recommendedName>
        <fullName evidence="3">Animal haem peroxidase</fullName>
    </recommendedName>
</protein>
<keyword evidence="2" id="KW-1185">Reference proteome</keyword>
<evidence type="ECO:0000313" key="1">
    <source>
        <dbReference type="EMBL" id="GAC16685.1"/>
    </source>
</evidence>
<dbReference type="GO" id="GO:0004601">
    <property type="term" value="F:peroxidase activity"/>
    <property type="evidence" value="ECO:0007669"/>
    <property type="project" value="InterPro"/>
</dbReference>
<dbReference type="InterPro" id="IPR037120">
    <property type="entry name" value="Haem_peroxidase_sf_animal"/>
</dbReference>
<dbReference type="Gene3D" id="1.10.640.10">
    <property type="entry name" value="Haem peroxidase domain superfamily, animal type"/>
    <property type="match status" value="1"/>
</dbReference>
<dbReference type="eggNOG" id="ENOG502Z7JE">
    <property type="taxonomic scope" value="Bacteria"/>
</dbReference>
<dbReference type="EMBL" id="BAEN01000076">
    <property type="protein sequence ID" value="GAC16685.1"/>
    <property type="molecule type" value="Genomic_DNA"/>
</dbReference>
<name>K6YZP5_9ALTE</name>
<evidence type="ECO:0000313" key="2">
    <source>
        <dbReference type="Proteomes" id="UP000006334"/>
    </source>
</evidence>
<dbReference type="SUPFAM" id="SSF48113">
    <property type="entry name" value="Heme-dependent peroxidases"/>
    <property type="match status" value="1"/>
</dbReference>
<dbReference type="InterPro" id="IPR010255">
    <property type="entry name" value="Haem_peroxidase_sf"/>
</dbReference>
<dbReference type="OrthoDB" id="9765610at2"/>
<proteinExistence type="predicted"/>
<dbReference type="STRING" id="1127673.GLIP_4074"/>
<dbReference type="GO" id="GO:0006979">
    <property type="term" value="P:response to oxidative stress"/>
    <property type="evidence" value="ECO:0007669"/>
    <property type="project" value="InterPro"/>
</dbReference>
<organism evidence="1 2">
    <name type="scientific">Aliiglaciecola lipolytica E3</name>
    <dbReference type="NCBI Taxonomy" id="1127673"/>
    <lineage>
        <taxon>Bacteria</taxon>
        <taxon>Pseudomonadati</taxon>
        <taxon>Pseudomonadota</taxon>
        <taxon>Gammaproteobacteria</taxon>
        <taxon>Alteromonadales</taxon>
        <taxon>Alteromonadaceae</taxon>
        <taxon>Aliiglaciecola</taxon>
    </lineage>
</organism>
<dbReference type="AlphaFoldDB" id="K6YZP5"/>